<evidence type="ECO:0000313" key="5">
    <source>
        <dbReference type="Proteomes" id="UP000033483"/>
    </source>
</evidence>
<comment type="caution">
    <text evidence="4">The sequence shown here is derived from an EMBL/GenBank/DDBJ whole genome shotgun (WGS) entry which is preliminary data.</text>
</comment>
<evidence type="ECO:0000256" key="3">
    <source>
        <dbReference type="PROSITE-ProRule" id="PRU00023"/>
    </source>
</evidence>
<proteinExistence type="predicted"/>
<dbReference type="SMART" id="SM00248">
    <property type="entry name" value="ANK"/>
    <property type="match status" value="5"/>
</dbReference>
<feature type="repeat" description="ANK" evidence="3">
    <location>
        <begin position="1445"/>
        <end position="1477"/>
    </location>
</feature>
<dbReference type="Pfam" id="PF12796">
    <property type="entry name" value="Ank_2"/>
    <property type="match status" value="1"/>
</dbReference>
<reference evidence="4 5" key="1">
    <citation type="submission" date="2015-03" db="EMBL/GenBank/DDBJ databases">
        <authorList>
            <person name="Radwan O."/>
            <person name="Al-Naeli F.A."/>
            <person name="Rendon G.A."/>
            <person name="Fields C."/>
        </authorList>
    </citation>
    <scope>NUCLEOTIDE SEQUENCE [LARGE SCALE GENOMIC DNA]</scope>
    <source>
        <strain evidence="4">CR-DP1</strain>
    </source>
</reference>
<evidence type="ECO:0000313" key="4">
    <source>
        <dbReference type="EMBL" id="KKA29081.1"/>
    </source>
</evidence>
<name>A0A0F4ZG51_9PEZI</name>
<feature type="repeat" description="ANK" evidence="3">
    <location>
        <begin position="518"/>
        <end position="550"/>
    </location>
</feature>
<dbReference type="InterPro" id="IPR002110">
    <property type="entry name" value="Ankyrin_rpt"/>
</dbReference>
<keyword evidence="2 3" id="KW-0040">ANK repeat</keyword>
<dbReference type="InterPro" id="IPR036770">
    <property type="entry name" value="Ankyrin_rpt-contain_sf"/>
</dbReference>
<dbReference type="Proteomes" id="UP000033483">
    <property type="component" value="Unassembled WGS sequence"/>
</dbReference>
<evidence type="ECO:0000256" key="2">
    <source>
        <dbReference type="ARBA" id="ARBA00023043"/>
    </source>
</evidence>
<feature type="repeat" description="ANK" evidence="3">
    <location>
        <begin position="551"/>
        <end position="583"/>
    </location>
</feature>
<dbReference type="PROSITE" id="PS50088">
    <property type="entry name" value="ANK_REPEAT"/>
    <property type="match status" value="4"/>
</dbReference>
<dbReference type="OrthoDB" id="539213at2759"/>
<dbReference type="PRINTS" id="PR01415">
    <property type="entry name" value="ANKYRIN"/>
</dbReference>
<dbReference type="PANTHER" id="PTHR24198">
    <property type="entry name" value="ANKYRIN REPEAT AND PROTEIN KINASE DOMAIN-CONTAINING PROTEIN"/>
    <property type="match status" value="1"/>
</dbReference>
<dbReference type="Gene3D" id="1.25.40.20">
    <property type="entry name" value="Ankyrin repeat-containing domain"/>
    <property type="match status" value="3"/>
</dbReference>
<dbReference type="SUPFAM" id="SSF48403">
    <property type="entry name" value="Ankyrin repeat"/>
    <property type="match status" value="2"/>
</dbReference>
<keyword evidence="5" id="KW-1185">Reference proteome</keyword>
<accession>A0A0F4ZG51</accession>
<protein>
    <recommendedName>
        <fullName evidence="6">Ankyrin repeat protein</fullName>
    </recommendedName>
</protein>
<dbReference type="EMBL" id="LAEV01001007">
    <property type="protein sequence ID" value="KKA29081.1"/>
    <property type="molecule type" value="Genomic_DNA"/>
</dbReference>
<dbReference type="PANTHER" id="PTHR24198:SF165">
    <property type="entry name" value="ANKYRIN REPEAT-CONTAINING PROTEIN-RELATED"/>
    <property type="match status" value="1"/>
</dbReference>
<organism evidence="4 5">
    <name type="scientific">Thielaviopsis punctulata</name>
    <dbReference type="NCBI Taxonomy" id="72032"/>
    <lineage>
        <taxon>Eukaryota</taxon>
        <taxon>Fungi</taxon>
        <taxon>Dikarya</taxon>
        <taxon>Ascomycota</taxon>
        <taxon>Pezizomycotina</taxon>
        <taxon>Sordariomycetes</taxon>
        <taxon>Hypocreomycetidae</taxon>
        <taxon>Microascales</taxon>
        <taxon>Ceratocystidaceae</taxon>
        <taxon>Thielaviopsis</taxon>
    </lineage>
</organism>
<feature type="repeat" description="ANK" evidence="3">
    <location>
        <begin position="801"/>
        <end position="833"/>
    </location>
</feature>
<dbReference type="PROSITE" id="PS50297">
    <property type="entry name" value="ANK_REP_REGION"/>
    <property type="match status" value="3"/>
</dbReference>
<sequence>MHMLSQNYSCGCMFKLAHSLDIMATQLPALPVPREQLIRYIADRPNDSVYELLEPYRAHETPSNFVLDDPYVNVLPLFANDTPLCTICARRLAEEDEAEKSRYIMPLDDSVRRPHESPAIVSGIKEFQHNFSVFLEQSLADLEWDNVAVSGSAYFYEVFCPASDIDIFMYGLTPDEAIEKIKTIERIIRDALLTEVSVVRTRNTITFVSKWPTRHIQVVLRIYKSISEILTGFDIDVSGIAYDGKQVYATPRALGSLMTQINHVDLTRRSTSYEKRLAKYASKSFEIFWPELDRSRIDPNIFERSFHRTRGLARLLVLEKLPTQLARQRYNEQRCQERGRPELPREYCMVNTGDLKKCYEEEVSDILESAPTSNYNTFSIPYGPKYLCYTADLLLNAEWNQPSDAAMYLHRHPAFFGRVEDVIKDCCGCCPVPETAEEIEQAKEWSEMYIQGPITFLVHNPGQQEIGSFKPIYDEEWTAMAYLSDIEKICKAIVACDLQTVMTYIPEITTEPCDRDYTGRSLLHLAVTCSTPEIVKVLVDAGVRIAARILDGRTALHLAAERGNVDIVRILMDKGLENEDLDQKRVAKKHKALLEERKTERGAAGKSLKGTLEDLDEGCSHVEMDDTEQSEVVSVVTGSFVMVEKSKKSAAKYEEDLMEDNEEAPDYYTIDLVAWDIPYSSMHAAIAAGHEEMVKVFVEHGMDILRPVLFTSSESKEQSYMMTLHLASKLSLSKARSMICLLLSLGASSAHADSTGCTVLHRFVEEAPFPLVQTLLEKDQLGVRTAINHVFVNSLDKRGVGALTPLITALCLNENQIVRQLLDLGADVEVKRSQWLNGAKVSGLQSESEDNDEWTFNQTLEQPLVTALLYNTDPQVSLDLVKAGANVNTLMTDTHSYNKSKASVLDLIRESLKSLRKYKVESELKKPQELENIPESIYSALLATAPGSYRQWCVKTVITQEKSTFKKRQKDYNNRMKGFEGKICLGSFSAKAAYISSCIAALEELERLTYEQLKPEHAFQNGITSVVSYDKDSQSNPPYKTADHPAMRFSLIGADISTPSLAKAYEEIFEAAWTGDTDTIVMYTTTSWGPNANPPLILAVLDYQRNSPFSLPYLRGHVETAKVILAIVQAQYLPKPTGPKTTVQALANDYSIVYDSDSDSDSGNYYGRNSRFPALTTVGKGSFEIKDIRVKFEASSSISALNTLLNPIPVFCKDDPAQLHDRNISLLEWLAFSKQRVELKQVVEWCIQYASLHKNQAGETQPFVVPGQVLIYAIENGLTDVLEMMIARTGAGMPVDMLVKHALPKREEKFKKYPGLTVYGRKRKDWSQSEPSPTKYPMGIQKSLLLLAATRSDLDSLKWALGPGPRNAYLEYSRSAEARAHPKFKYLLKEPGIFERSLDQWLNFESEYVLHAAILTHPFTDKTLAVIEYLVRTLGKDAIERGTKSLNTPLLLAVKHGIPEVAALLIKAGANTRARNASGYNFVHAMFESLPQPEYLKLMLDMLDPTDLKEMMLERSSLSANSVTPPHMALQTLSSIPKYSSQWPREKRLQFMDVLLLYLDGPELDIYNALGDTVMHNLVAARACDLVDRLCLFRVPLLQRENSAGQTPLELALDQHRASVFTAPQQFYEKDFMGYMTDEQYCAIQQLPQNDAMFFTPESVRKRLNARTFGVWTPEAVMVETCMRHVPLAGSVRQLATLSQVRDVAERIAQEFKTVRNQFGFQQRRYGDDEAEK</sequence>
<dbReference type="Pfam" id="PF00023">
    <property type="entry name" value="Ank"/>
    <property type="match status" value="1"/>
</dbReference>
<evidence type="ECO:0008006" key="6">
    <source>
        <dbReference type="Google" id="ProtNLM"/>
    </source>
</evidence>
<gene>
    <name evidence="4" type="ORF">TD95_004709</name>
</gene>
<evidence type="ECO:0000256" key="1">
    <source>
        <dbReference type="ARBA" id="ARBA00022737"/>
    </source>
</evidence>
<keyword evidence="1" id="KW-0677">Repeat</keyword>